<sequence>MFGRKVTWQYGVAGLTSLAMLVSLPIAGLTASADTVPSSHSDSELPNSLDDSSDQDSLDLVDAPLSTDGEASSEGVPTEDSDSLGDSSDPLSDDDEDFDLSAATVVAGGRDRGSLTPESVCTPGVFHVLGSRGELQHWKYNSDGKPAELITTNDVPFGIFHWLNNNDGGVRSDSGAQYHPKLSYNPDGRFDAMGFDRNKIFVLNAPKTNDKNPGGEGIIIHEFDKRTSKWYAHTRTGRVENGWKSATWHGETIYQNKVPKGRHFGHSPTMSTLFTPEYGPGQKKNTFSRAYTSFIGGTVLNDGTYIFGGTAHERDRSNNTNDFKLFARKPDGQIIYLGHTSVPQLQDTSTGDFISSPEGDLYITSGSIGGSLGDGIQSDSTISLVKITANDLRERINAPGATWNGKSSQWRSSNGAGFYHNRNNKLGSTPVQIKNSKIFNNVAVQTPGFKPRKLSGVSYSSAGKMIVAFYGDTTDNRTITRFFEVDTAQIQQRTPVTATTLFDNNKVSNEVYAWGKNAGRPNPIVTEMHGCPFPSATPTPPKAKRKITLFKVLERAKPSDQFEIDFNPLRSHENQPPYRIEEVNTSNLPLVDGKYKIGEFELPAASFTGRFRESALGSAKLTDYRTTLTCTATGSGQVDPGSQENVGYNRFFDLTVPENVTGDVECTLTNTSKLPKTHNVNVYKKFDKRYSDSDQFTIELTTGTNIARRETTSSSQSGGQDHLLFTASDIPTSSRVKIAERGKNGADLRNYDTAISCYDNQRSTGGKKLAGIEAQSSSLQFSFPKDLAPNATIHCYVDNTAHTATRKVHIYKQFDNRYAPTNNFRVNVSQGGRELVTGWTKSANTVGSPISLGSANVQVGSAFNVAELPFGDTDLTKYTTQIVCHQDSISGQIVGQTAGRSHTQTIPGNVPDNYSLHCLVDNKVKTAGRTFSLFKKFDDLDPADDIPRFNILAGFHGGAAIGKNLKVEGNTVTGSTTEEFQIGSTISIPSGQYGISVSEKADYPEPQATAYREKFNISLSCTVGGNHLQMINASNFVNDGSWYFNATLPASADGDIKCVLTNRLKPQPKGSISINKVSQNGDRLAGSEWKIQRLSGGAWVDVAIALADRTDGNPEAGFNLDNDPQAGVIKVSGLPLGTYRVEETKAPVGFLINPQQPEEFELTADNTEKVLTVKNDQAISPTLPLTGGWGTLPYMIFGAIFIGGASLAFVIAKPKRN</sequence>
<reference evidence="6 7" key="1">
    <citation type="submission" date="2021-02" db="EMBL/GenBank/DDBJ databases">
        <title>Complete Genome Sequence of Arcanobacterium phocisimile strain DSM 26142T from a harbour seal.</title>
        <authorList>
            <person name="Borowiak M."/>
            <person name="Alssahen M."/>
            <person name="Malorny B."/>
            <person name="Laemmler C."/>
            <person name="Siebert U."/>
            <person name="Ploetz M."/>
            <person name="Abdulmawjood A."/>
        </authorList>
    </citation>
    <scope>NUCLEOTIDE SEQUENCE [LARGE SCALE GENOMIC DNA]</scope>
    <source>
        <strain evidence="6 7">DSM 26142</strain>
    </source>
</reference>
<dbReference type="InterPro" id="IPR048834">
    <property type="entry name" value="SpaA_pre-album"/>
</dbReference>
<evidence type="ECO:0000256" key="3">
    <source>
        <dbReference type="SAM" id="SignalP"/>
    </source>
</evidence>
<feature type="compositionally biased region" description="Polar residues" evidence="1">
    <location>
        <begin position="32"/>
        <end position="46"/>
    </location>
</feature>
<dbReference type="Pfam" id="PF17802">
    <property type="entry name" value="SpaA"/>
    <property type="match status" value="1"/>
</dbReference>
<accession>A0ABX7IH81</accession>
<organism evidence="6 7">
    <name type="scientific">Arcanobacterium phocisimile</name>
    <dbReference type="NCBI Taxonomy" id="1302235"/>
    <lineage>
        <taxon>Bacteria</taxon>
        <taxon>Bacillati</taxon>
        <taxon>Actinomycetota</taxon>
        <taxon>Actinomycetes</taxon>
        <taxon>Actinomycetales</taxon>
        <taxon>Actinomycetaceae</taxon>
        <taxon>Arcanobacterium</taxon>
    </lineage>
</organism>
<feature type="domain" description="SpaA-like prealbumin fold" evidence="5">
    <location>
        <begin position="808"/>
        <end position="922"/>
    </location>
</feature>
<evidence type="ECO:0000313" key="7">
    <source>
        <dbReference type="Proteomes" id="UP000602653"/>
    </source>
</evidence>
<gene>
    <name evidence="6" type="ORF">JTE88_07490</name>
</gene>
<evidence type="ECO:0008006" key="8">
    <source>
        <dbReference type="Google" id="ProtNLM"/>
    </source>
</evidence>
<feature type="chain" id="PRO_5045383787" description="Cna protein B-type domain-containing protein" evidence="3">
    <location>
        <begin position="34"/>
        <end position="1217"/>
    </location>
</feature>
<name>A0ABX7IH81_9ACTO</name>
<evidence type="ECO:0000259" key="4">
    <source>
        <dbReference type="Pfam" id="PF17802"/>
    </source>
</evidence>
<protein>
    <recommendedName>
        <fullName evidence="8">Cna protein B-type domain-containing protein</fullName>
    </recommendedName>
</protein>
<evidence type="ECO:0000256" key="2">
    <source>
        <dbReference type="SAM" id="Phobius"/>
    </source>
</evidence>
<dbReference type="InterPro" id="IPR041033">
    <property type="entry name" value="SpaA_PFL_dom_1"/>
</dbReference>
<feature type="domain" description="SpaA-like prealbumin fold" evidence="5">
    <location>
        <begin position="680"/>
        <end position="800"/>
    </location>
</feature>
<evidence type="ECO:0000313" key="6">
    <source>
        <dbReference type="EMBL" id="QRV01914.1"/>
    </source>
</evidence>
<feature type="region of interest" description="Disordered" evidence="1">
    <location>
        <begin position="32"/>
        <end position="96"/>
    </location>
</feature>
<keyword evidence="2" id="KW-1133">Transmembrane helix</keyword>
<keyword evidence="3" id="KW-0732">Signal</keyword>
<evidence type="ECO:0000256" key="1">
    <source>
        <dbReference type="SAM" id="MobiDB-lite"/>
    </source>
</evidence>
<feature type="transmembrane region" description="Helical" evidence="2">
    <location>
        <begin position="1192"/>
        <end position="1212"/>
    </location>
</feature>
<feature type="signal peptide" evidence="3">
    <location>
        <begin position="1"/>
        <end position="33"/>
    </location>
</feature>
<dbReference type="Pfam" id="PF20674">
    <property type="entry name" value="SpaA_3"/>
    <property type="match status" value="3"/>
</dbReference>
<feature type="domain" description="SpaA-like prealbumin fold" evidence="5">
    <location>
        <begin position="546"/>
        <end position="671"/>
    </location>
</feature>
<dbReference type="InterPro" id="IPR013783">
    <property type="entry name" value="Ig-like_fold"/>
</dbReference>
<dbReference type="Proteomes" id="UP000602653">
    <property type="component" value="Chromosome"/>
</dbReference>
<feature type="domain" description="SpaA-like prealbumin fold" evidence="4">
    <location>
        <begin position="1070"/>
        <end position="1176"/>
    </location>
</feature>
<proteinExistence type="predicted"/>
<evidence type="ECO:0000259" key="5">
    <source>
        <dbReference type="Pfam" id="PF20674"/>
    </source>
</evidence>
<dbReference type="RefSeq" id="WP_204424030.1">
    <property type="nucleotide sequence ID" value="NZ_CP070228.1"/>
</dbReference>
<dbReference type="EMBL" id="CP070228">
    <property type="protein sequence ID" value="QRV01914.1"/>
    <property type="molecule type" value="Genomic_DNA"/>
</dbReference>
<keyword evidence="2" id="KW-0472">Membrane</keyword>
<keyword evidence="2" id="KW-0812">Transmembrane</keyword>
<dbReference type="Gene3D" id="2.60.40.10">
    <property type="entry name" value="Immunoglobulins"/>
    <property type="match status" value="1"/>
</dbReference>
<keyword evidence="7" id="KW-1185">Reference proteome</keyword>